<keyword evidence="6" id="KW-0574">Periplasm</keyword>
<dbReference type="GO" id="GO:0042597">
    <property type="term" value="C:periplasmic space"/>
    <property type="evidence" value="ECO:0007669"/>
    <property type="project" value="UniProtKB-SubCell"/>
</dbReference>
<evidence type="ECO:0000259" key="10">
    <source>
        <dbReference type="PROSITE" id="PS50928"/>
    </source>
</evidence>
<keyword evidence="7 9" id="KW-1133">Transmembrane helix</keyword>
<dbReference type="Pfam" id="PF13416">
    <property type="entry name" value="SBP_bac_8"/>
    <property type="match status" value="1"/>
</dbReference>
<dbReference type="EMBL" id="QXWK01000010">
    <property type="protein sequence ID" value="NBH61266.1"/>
    <property type="molecule type" value="Genomic_DNA"/>
</dbReference>
<dbReference type="GO" id="GO:0015846">
    <property type="term" value="P:polyamine transport"/>
    <property type="evidence" value="ECO:0007669"/>
    <property type="project" value="InterPro"/>
</dbReference>
<dbReference type="Pfam" id="PF00528">
    <property type="entry name" value="BPD_transp_1"/>
    <property type="match status" value="1"/>
</dbReference>
<dbReference type="GO" id="GO:0055085">
    <property type="term" value="P:transmembrane transport"/>
    <property type="evidence" value="ECO:0007669"/>
    <property type="project" value="InterPro"/>
</dbReference>
<keyword evidence="8 9" id="KW-0472">Membrane</keyword>
<evidence type="ECO:0000256" key="9">
    <source>
        <dbReference type="RuleBase" id="RU363032"/>
    </source>
</evidence>
<proteinExistence type="inferred from homology"/>
<protein>
    <submittedName>
        <fullName evidence="11">Extracellular solute-binding protein</fullName>
    </submittedName>
</protein>
<dbReference type="PROSITE" id="PS50928">
    <property type="entry name" value="ABC_TM1"/>
    <property type="match status" value="1"/>
</dbReference>
<keyword evidence="3 9" id="KW-0813">Transport</keyword>
<dbReference type="PANTHER" id="PTHR30222:SF17">
    <property type="entry name" value="SPERMIDINE_PUTRESCINE-BINDING PERIPLASMIC PROTEIN"/>
    <property type="match status" value="1"/>
</dbReference>
<dbReference type="InterPro" id="IPR035906">
    <property type="entry name" value="MetI-like_sf"/>
</dbReference>
<dbReference type="InterPro" id="IPR006059">
    <property type="entry name" value="SBP"/>
</dbReference>
<feature type="domain" description="ABC transmembrane type-1" evidence="10">
    <location>
        <begin position="59"/>
        <end position="247"/>
    </location>
</feature>
<evidence type="ECO:0000256" key="2">
    <source>
        <dbReference type="ARBA" id="ARBA00004418"/>
    </source>
</evidence>
<dbReference type="SUPFAM" id="SSF161098">
    <property type="entry name" value="MetI-like"/>
    <property type="match status" value="1"/>
</dbReference>
<feature type="transmembrane region" description="Helical" evidence="9">
    <location>
        <begin position="58"/>
        <end position="85"/>
    </location>
</feature>
<name>A0A845QI99_9FIRM</name>
<keyword evidence="5" id="KW-0732">Signal</keyword>
<dbReference type="RefSeq" id="WP_160201548.1">
    <property type="nucleotide sequence ID" value="NZ_QXWK01000010.1"/>
</dbReference>
<dbReference type="CDD" id="cd06261">
    <property type="entry name" value="TM_PBP2"/>
    <property type="match status" value="1"/>
</dbReference>
<feature type="transmembrane region" description="Helical" evidence="9">
    <location>
        <begin position="262"/>
        <end position="280"/>
    </location>
</feature>
<evidence type="ECO:0000256" key="3">
    <source>
        <dbReference type="ARBA" id="ARBA00022448"/>
    </source>
</evidence>
<evidence type="ECO:0000313" key="12">
    <source>
        <dbReference type="Proteomes" id="UP000446866"/>
    </source>
</evidence>
<evidence type="ECO:0000256" key="6">
    <source>
        <dbReference type="ARBA" id="ARBA00022764"/>
    </source>
</evidence>
<dbReference type="PANTHER" id="PTHR30222">
    <property type="entry name" value="SPERMIDINE/PUTRESCINE-BINDING PERIPLASMIC PROTEIN"/>
    <property type="match status" value="1"/>
</dbReference>
<feature type="transmembrane region" description="Helical" evidence="9">
    <location>
        <begin position="229"/>
        <end position="250"/>
    </location>
</feature>
<dbReference type="Gene3D" id="3.40.190.10">
    <property type="entry name" value="Periplasmic binding protein-like II"/>
    <property type="match status" value="2"/>
</dbReference>
<feature type="transmembrane region" description="Helical" evidence="9">
    <location>
        <begin position="97"/>
        <end position="119"/>
    </location>
</feature>
<evidence type="ECO:0000313" key="11">
    <source>
        <dbReference type="EMBL" id="NBH61266.1"/>
    </source>
</evidence>
<dbReference type="InterPro" id="IPR001188">
    <property type="entry name" value="Sperm_putr-bd"/>
</dbReference>
<sequence length="611" mass="67667">MKKLGKSIYLILVLLFLYLPILILMVFSFNESKSMSLWTGFSLKWYKEMLSNTMIMEAIWNTFTIALAAAAIATLIGTAACIGIMAMKKRSENVIMALNNIPLLNADIVTGISLMMAFIAFGISLSWGTVLLAHITFSIPYVILSVMPKFKQISGNTYEAALDLGATPLYAFYKVVLPDIRPGIVSGFLLAFTMSVDDFVITHFTRGAGINTISTLIYSQVKVGIRPTLFALSTVIFVTVLLVLTTSNVASAKAGGKTKKRIMAVLTALVICLLCGTLYLSGSTGGNTGKEVHVYAFGDYIDPALIKEFEQETGISVVMDTFDTAEEMYPVIKNGSVNYDVICVSDYMIEKLISEDLLAEVDYSSIPNISNLEKKYLQLAESFDSGNKYAVPHTWGTLGILYDTDKIPEGEITSWNDLWKTEYAGRIVMPDSMRDTMGIALKAKGYSLNTVSEAELSEAAAYLTEQKSLVYKYANDSARDMILGGSADIAVIWNGEVLYCREEKENLAYVVPKEGSEYFTDAWAIPKAAKNRDSAHAWINFMLEKETAMINFDYLTYSIPNISVIDSVKGDSDKMDILFPDEIVLKRCESLRNLGAEADDLFTKYWKKFKS</sequence>
<accession>A0A845QI99</accession>
<dbReference type="Gene3D" id="1.10.3720.10">
    <property type="entry name" value="MetI-like"/>
    <property type="match status" value="1"/>
</dbReference>
<gene>
    <name evidence="11" type="ORF">D0435_06325</name>
</gene>
<organism evidence="11 12">
    <name type="scientific">Anaerotruncus colihominis</name>
    <dbReference type="NCBI Taxonomy" id="169435"/>
    <lineage>
        <taxon>Bacteria</taxon>
        <taxon>Bacillati</taxon>
        <taxon>Bacillota</taxon>
        <taxon>Clostridia</taxon>
        <taxon>Eubacteriales</taxon>
        <taxon>Oscillospiraceae</taxon>
        <taxon>Anaerotruncus</taxon>
    </lineage>
</organism>
<comment type="subcellular location">
    <subcellularLocation>
        <location evidence="9">Cell membrane</location>
        <topology evidence="9">Multi-pass membrane protein</topology>
    </subcellularLocation>
    <subcellularLocation>
        <location evidence="1">Membrane</location>
        <topology evidence="1">Multi-pass membrane protein</topology>
    </subcellularLocation>
    <subcellularLocation>
        <location evidence="2">Periplasm</location>
    </subcellularLocation>
</comment>
<reference evidence="11 12" key="1">
    <citation type="submission" date="2018-08" db="EMBL/GenBank/DDBJ databases">
        <title>Murine metabolic-syndrome-specific gut microbial biobank.</title>
        <authorList>
            <person name="Liu C."/>
        </authorList>
    </citation>
    <scope>NUCLEOTIDE SEQUENCE [LARGE SCALE GENOMIC DNA]</scope>
    <source>
        <strain evidence="11 12">28</strain>
    </source>
</reference>
<dbReference type="PRINTS" id="PR00909">
    <property type="entry name" value="SPERMDNBNDNG"/>
</dbReference>
<dbReference type="SUPFAM" id="SSF53850">
    <property type="entry name" value="Periplasmic binding protein-like II"/>
    <property type="match status" value="1"/>
</dbReference>
<keyword evidence="4 9" id="KW-0812">Transmembrane</keyword>
<comment type="caution">
    <text evidence="11">The sequence shown here is derived from an EMBL/GenBank/DDBJ whole genome shotgun (WGS) entry which is preliminary data.</text>
</comment>
<evidence type="ECO:0000256" key="8">
    <source>
        <dbReference type="ARBA" id="ARBA00023136"/>
    </source>
</evidence>
<dbReference type="GO" id="GO:0019808">
    <property type="term" value="F:polyamine binding"/>
    <property type="evidence" value="ECO:0007669"/>
    <property type="project" value="InterPro"/>
</dbReference>
<evidence type="ECO:0000256" key="7">
    <source>
        <dbReference type="ARBA" id="ARBA00022989"/>
    </source>
</evidence>
<dbReference type="Proteomes" id="UP000446866">
    <property type="component" value="Unassembled WGS sequence"/>
</dbReference>
<comment type="similarity">
    <text evidence="9">Belongs to the binding-protein-dependent transport system permease family.</text>
</comment>
<dbReference type="AlphaFoldDB" id="A0A845QI99"/>
<keyword evidence="12" id="KW-1185">Reference proteome</keyword>
<feature type="transmembrane region" description="Helical" evidence="9">
    <location>
        <begin position="7"/>
        <end position="29"/>
    </location>
</feature>
<dbReference type="CDD" id="cd13663">
    <property type="entry name" value="PBP2_PotD_PotF_like_2"/>
    <property type="match status" value="1"/>
</dbReference>
<evidence type="ECO:0000256" key="4">
    <source>
        <dbReference type="ARBA" id="ARBA00022692"/>
    </source>
</evidence>
<dbReference type="GO" id="GO:0005886">
    <property type="term" value="C:plasma membrane"/>
    <property type="evidence" value="ECO:0007669"/>
    <property type="project" value="UniProtKB-SubCell"/>
</dbReference>
<feature type="transmembrane region" description="Helical" evidence="9">
    <location>
        <begin position="125"/>
        <end position="144"/>
    </location>
</feature>
<evidence type="ECO:0000256" key="5">
    <source>
        <dbReference type="ARBA" id="ARBA00022729"/>
    </source>
</evidence>
<dbReference type="InterPro" id="IPR000515">
    <property type="entry name" value="MetI-like"/>
</dbReference>
<evidence type="ECO:0000256" key="1">
    <source>
        <dbReference type="ARBA" id="ARBA00004141"/>
    </source>
</evidence>